<sequence>MPASSAPPHRPPTSHLLPPLYCLRLSVIRPSATVVIPPPSVHPPPRVHPPPWRDEWRMHPMVGATPRLSICIVAFRIYLVSEASYNCLYRPSGDHHH</sequence>
<evidence type="ECO:0000256" key="1">
    <source>
        <dbReference type="ARBA" id="ARBA00003195"/>
    </source>
</evidence>
<keyword evidence="8" id="KW-0249">Electron transport</keyword>
<dbReference type="PANTHER" id="PTHR15082:SF2">
    <property type="entry name" value="NADH DEHYDROGENASE [UBIQUINONE] 1 BETA SUBCOMPLEX SUBUNIT 3"/>
    <property type="match status" value="1"/>
</dbReference>
<keyword evidence="11" id="KW-0472">Membrane</keyword>
<keyword evidence="4" id="KW-0813">Transport</keyword>
<evidence type="ECO:0000313" key="13">
    <source>
        <dbReference type="Proteomes" id="UP000007305"/>
    </source>
</evidence>
<evidence type="ECO:0000256" key="11">
    <source>
        <dbReference type="ARBA" id="ARBA00023136"/>
    </source>
</evidence>
<comment type="function">
    <text evidence="1">Accessory subunit of the mitochondrial membrane respiratory chain NADH dehydrogenase (Complex I), that is believed not to be involved in catalysis. Complex I functions in the transfer of electrons from NADH to the respiratory chain. The immediate electron acceptor for the enzyme is believed to be ubiquinone.</text>
</comment>
<evidence type="ECO:0000256" key="5">
    <source>
        <dbReference type="ARBA" id="ARBA00022660"/>
    </source>
</evidence>
<keyword evidence="6" id="KW-0812">Transmembrane</keyword>
<keyword evidence="10" id="KW-0496">Mitochondrion</keyword>
<comment type="subcellular location">
    <subcellularLocation>
        <location evidence="2">Mitochondrion inner membrane</location>
        <topology evidence="2">Single-pass membrane protein</topology>
        <orientation evidence="2">Matrix side</orientation>
    </subcellularLocation>
</comment>
<evidence type="ECO:0000256" key="4">
    <source>
        <dbReference type="ARBA" id="ARBA00022448"/>
    </source>
</evidence>
<evidence type="ECO:0000313" key="12">
    <source>
        <dbReference type="EnsemblPlants" id="Zm00001eb341140_P001"/>
    </source>
</evidence>
<evidence type="ECO:0000256" key="7">
    <source>
        <dbReference type="ARBA" id="ARBA00022792"/>
    </source>
</evidence>
<evidence type="ECO:0000256" key="10">
    <source>
        <dbReference type="ARBA" id="ARBA00023128"/>
    </source>
</evidence>
<keyword evidence="13" id="KW-1185">Reference proteome</keyword>
<dbReference type="Proteomes" id="UP000007305">
    <property type="component" value="Chromosome 8"/>
</dbReference>
<keyword evidence="9" id="KW-1133">Transmembrane helix</keyword>
<proteinExistence type="inferred from homology"/>
<protein>
    <submittedName>
        <fullName evidence="12">Uncharacterized protein</fullName>
    </submittedName>
</protein>
<dbReference type="GO" id="GO:0022900">
    <property type="term" value="P:electron transport chain"/>
    <property type="evidence" value="ECO:0007669"/>
    <property type="project" value="InterPro"/>
</dbReference>
<keyword evidence="5" id="KW-0679">Respiratory chain</keyword>
<dbReference type="InterPro" id="IPR012576">
    <property type="entry name" value="NDUFB3"/>
</dbReference>
<dbReference type="EnsemblPlants" id="Zm00001eb341140_T001">
    <property type="protein sequence ID" value="Zm00001eb341140_P001"/>
    <property type="gene ID" value="Zm00001eb341140"/>
</dbReference>
<dbReference type="InParanoid" id="A0A804QMG3"/>
<evidence type="ECO:0000256" key="8">
    <source>
        <dbReference type="ARBA" id="ARBA00022982"/>
    </source>
</evidence>
<reference evidence="12" key="3">
    <citation type="submission" date="2021-05" db="UniProtKB">
        <authorList>
            <consortium name="EnsemblPlants"/>
        </authorList>
    </citation>
    <scope>IDENTIFICATION</scope>
    <source>
        <strain evidence="12">cv. B73</strain>
    </source>
</reference>
<evidence type="ECO:0000256" key="2">
    <source>
        <dbReference type="ARBA" id="ARBA00004298"/>
    </source>
</evidence>
<dbReference type="AlphaFoldDB" id="A0A804QMG3"/>
<reference evidence="13" key="1">
    <citation type="journal article" date="2009" name="Science">
        <title>The B73 maize genome: complexity, diversity, and dynamics.</title>
        <authorList>
            <person name="Schnable P.S."/>
            <person name="Ware D."/>
            <person name="Fulton R.S."/>
            <person name="Stein J.C."/>
            <person name="Wei F."/>
            <person name="Pasternak S."/>
            <person name="Liang C."/>
            <person name="Zhang J."/>
            <person name="Fulton L."/>
            <person name="Graves T.A."/>
            <person name="Minx P."/>
            <person name="Reily A.D."/>
            <person name="Courtney L."/>
            <person name="Kruchowski S.S."/>
            <person name="Tomlinson C."/>
            <person name="Strong C."/>
            <person name="Delehaunty K."/>
            <person name="Fronick C."/>
            <person name="Courtney B."/>
            <person name="Rock S.M."/>
            <person name="Belter E."/>
            <person name="Du F."/>
            <person name="Kim K."/>
            <person name="Abbott R.M."/>
            <person name="Cotton M."/>
            <person name="Levy A."/>
            <person name="Marchetto P."/>
            <person name="Ochoa K."/>
            <person name="Jackson S.M."/>
            <person name="Gillam B."/>
            <person name="Chen W."/>
            <person name="Yan L."/>
            <person name="Higginbotham J."/>
            <person name="Cardenas M."/>
            <person name="Waligorski J."/>
            <person name="Applebaum E."/>
            <person name="Phelps L."/>
            <person name="Falcone J."/>
            <person name="Kanchi K."/>
            <person name="Thane T."/>
            <person name="Scimone A."/>
            <person name="Thane N."/>
            <person name="Henke J."/>
            <person name="Wang T."/>
            <person name="Ruppert J."/>
            <person name="Shah N."/>
            <person name="Rotter K."/>
            <person name="Hodges J."/>
            <person name="Ingenthron E."/>
            <person name="Cordes M."/>
            <person name="Kohlberg S."/>
            <person name="Sgro J."/>
            <person name="Delgado B."/>
            <person name="Mead K."/>
            <person name="Chinwalla A."/>
            <person name="Leonard S."/>
            <person name="Crouse K."/>
            <person name="Collura K."/>
            <person name="Kudrna D."/>
            <person name="Currie J."/>
            <person name="He R."/>
            <person name="Angelova A."/>
            <person name="Rajasekar S."/>
            <person name="Mueller T."/>
            <person name="Lomeli R."/>
            <person name="Scara G."/>
            <person name="Ko A."/>
            <person name="Delaney K."/>
            <person name="Wissotski M."/>
            <person name="Lopez G."/>
            <person name="Campos D."/>
            <person name="Braidotti M."/>
            <person name="Ashley E."/>
            <person name="Golser W."/>
            <person name="Kim H."/>
            <person name="Lee S."/>
            <person name="Lin J."/>
            <person name="Dujmic Z."/>
            <person name="Kim W."/>
            <person name="Talag J."/>
            <person name="Zuccolo A."/>
            <person name="Fan C."/>
            <person name="Sebastian A."/>
            <person name="Kramer M."/>
            <person name="Spiegel L."/>
            <person name="Nascimento L."/>
            <person name="Zutavern T."/>
            <person name="Miller B."/>
            <person name="Ambroise C."/>
            <person name="Muller S."/>
            <person name="Spooner W."/>
            <person name="Narechania A."/>
            <person name="Ren L."/>
            <person name="Wei S."/>
            <person name="Kumari S."/>
            <person name="Faga B."/>
            <person name="Levy M.J."/>
            <person name="McMahan L."/>
            <person name="Van Buren P."/>
            <person name="Vaughn M.W."/>
            <person name="Ying K."/>
            <person name="Yeh C.-T."/>
            <person name="Emrich S.J."/>
            <person name="Jia Y."/>
            <person name="Kalyanaraman A."/>
            <person name="Hsia A.-P."/>
            <person name="Barbazuk W.B."/>
            <person name="Baucom R.S."/>
            <person name="Brutnell T.P."/>
            <person name="Carpita N.C."/>
            <person name="Chaparro C."/>
            <person name="Chia J.-M."/>
            <person name="Deragon J.-M."/>
            <person name="Estill J.C."/>
            <person name="Fu Y."/>
            <person name="Jeddeloh J.A."/>
            <person name="Han Y."/>
            <person name="Lee H."/>
            <person name="Li P."/>
            <person name="Lisch D.R."/>
            <person name="Liu S."/>
            <person name="Liu Z."/>
            <person name="Nagel D.H."/>
            <person name="McCann M.C."/>
            <person name="SanMiguel P."/>
            <person name="Myers A.M."/>
            <person name="Nettleton D."/>
            <person name="Nguyen J."/>
            <person name="Penning B.W."/>
            <person name="Ponnala L."/>
            <person name="Schneider K.L."/>
            <person name="Schwartz D.C."/>
            <person name="Sharma A."/>
            <person name="Soderlund C."/>
            <person name="Springer N.M."/>
            <person name="Sun Q."/>
            <person name="Wang H."/>
            <person name="Waterman M."/>
            <person name="Westerman R."/>
            <person name="Wolfgruber T.K."/>
            <person name="Yang L."/>
            <person name="Yu Y."/>
            <person name="Zhang L."/>
            <person name="Zhou S."/>
            <person name="Zhu Q."/>
            <person name="Bennetzen J.L."/>
            <person name="Dawe R.K."/>
            <person name="Jiang J."/>
            <person name="Jiang N."/>
            <person name="Presting G.G."/>
            <person name="Wessler S.R."/>
            <person name="Aluru S."/>
            <person name="Martienssen R.A."/>
            <person name="Clifton S.W."/>
            <person name="McCombie W.R."/>
            <person name="Wing R.A."/>
            <person name="Wilson R.K."/>
        </authorList>
    </citation>
    <scope>NUCLEOTIDE SEQUENCE [LARGE SCALE GENOMIC DNA]</scope>
    <source>
        <strain evidence="13">cv. B73</strain>
    </source>
</reference>
<evidence type="ECO:0000256" key="9">
    <source>
        <dbReference type="ARBA" id="ARBA00022989"/>
    </source>
</evidence>
<reference evidence="12" key="2">
    <citation type="submission" date="2019-07" db="EMBL/GenBank/DDBJ databases">
        <authorList>
            <person name="Seetharam A."/>
            <person name="Woodhouse M."/>
            <person name="Cannon E."/>
        </authorList>
    </citation>
    <scope>NUCLEOTIDE SEQUENCE [LARGE SCALE GENOMIC DNA]</scope>
    <source>
        <strain evidence="12">cv. B73</strain>
    </source>
</reference>
<dbReference type="PANTHER" id="PTHR15082">
    <property type="entry name" value="NADH-UBIQUINONE OXIDOREDUCTASE B12 SUBUNIT"/>
    <property type="match status" value="1"/>
</dbReference>
<evidence type="ECO:0000256" key="6">
    <source>
        <dbReference type="ARBA" id="ARBA00022692"/>
    </source>
</evidence>
<comment type="similarity">
    <text evidence="3">Belongs to the complex I NDUFB3 subunit family.</text>
</comment>
<keyword evidence="7" id="KW-0999">Mitochondrion inner membrane</keyword>
<organism evidence="12 13">
    <name type="scientific">Zea mays</name>
    <name type="common">Maize</name>
    <dbReference type="NCBI Taxonomy" id="4577"/>
    <lineage>
        <taxon>Eukaryota</taxon>
        <taxon>Viridiplantae</taxon>
        <taxon>Streptophyta</taxon>
        <taxon>Embryophyta</taxon>
        <taxon>Tracheophyta</taxon>
        <taxon>Spermatophyta</taxon>
        <taxon>Magnoliopsida</taxon>
        <taxon>Liliopsida</taxon>
        <taxon>Poales</taxon>
        <taxon>Poaceae</taxon>
        <taxon>PACMAD clade</taxon>
        <taxon>Panicoideae</taxon>
        <taxon>Andropogonodae</taxon>
        <taxon>Andropogoneae</taxon>
        <taxon>Tripsacinae</taxon>
        <taxon>Zea</taxon>
    </lineage>
</organism>
<accession>A0A804QMG3</accession>
<name>A0A804QMG3_MAIZE</name>
<evidence type="ECO:0000256" key="3">
    <source>
        <dbReference type="ARBA" id="ARBA00005667"/>
    </source>
</evidence>
<dbReference type="Gramene" id="Zm00001eb341140_T001">
    <property type="protein sequence ID" value="Zm00001eb341140_P001"/>
    <property type="gene ID" value="Zm00001eb341140"/>
</dbReference>
<dbReference type="GO" id="GO:0005743">
    <property type="term" value="C:mitochondrial inner membrane"/>
    <property type="evidence" value="ECO:0007669"/>
    <property type="project" value="UniProtKB-SubCell"/>
</dbReference>